<feature type="non-terminal residue" evidence="3">
    <location>
        <position position="155"/>
    </location>
</feature>
<dbReference type="GO" id="GO:0035336">
    <property type="term" value="P:long-chain fatty-acyl-CoA metabolic process"/>
    <property type="evidence" value="ECO:0007669"/>
    <property type="project" value="TreeGrafter"/>
</dbReference>
<comment type="caution">
    <text evidence="3">The sequence shown here is derived from an EMBL/GenBank/DDBJ whole genome shotgun (WGS) entry which is preliminary data.</text>
</comment>
<comment type="function">
    <text evidence="1">Catalyzes the reduction of fatty acyl-CoA to fatty alcohols.</text>
</comment>
<dbReference type="Pfam" id="PF07993">
    <property type="entry name" value="NAD_binding_4"/>
    <property type="match status" value="1"/>
</dbReference>
<dbReference type="EC" id="1.2.1.84" evidence="1"/>
<dbReference type="EMBL" id="JBAMMX010000022">
    <property type="protein sequence ID" value="KAK6917949.1"/>
    <property type="molecule type" value="Genomic_DNA"/>
</dbReference>
<comment type="similarity">
    <text evidence="1">Belongs to the fatty acyl-CoA reductase family.</text>
</comment>
<comment type="catalytic activity">
    <reaction evidence="1">
        <text>a long-chain fatty acyl-CoA + 2 NADPH + 2 H(+) = a long-chain primary fatty alcohol + 2 NADP(+) + CoA</text>
        <dbReference type="Rhea" id="RHEA:52716"/>
        <dbReference type="ChEBI" id="CHEBI:15378"/>
        <dbReference type="ChEBI" id="CHEBI:57287"/>
        <dbReference type="ChEBI" id="CHEBI:57783"/>
        <dbReference type="ChEBI" id="CHEBI:58349"/>
        <dbReference type="ChEBI" id="CHEBI:77396"/>
        <dbReference type="ChEBI" id="CHEBI:83139"/>
        <dbReference type="EC" id="1.2.1.84"/>
    </reaction>
</comment>
<dbReference type="Gene3D" id="3.40.50.720">
    <property type="entry name" value="NAD(P)-binding Rossmann-like Domain"/>
    <property type="match status" value="1"/>
</dbReference>
<reference evidence="3 4" key="1">
    <citation type="submission" date="2023-12" db="EMBL/GenBank/DDBJ databases">
        <title>A high-quality genome assembly for Dillenia turbinata (Dilleniales).</title>
        <authorList>
            <person name="Chanderbali A."/>
        </authorList>
    </citation>
    <scope>NUCLEOTIDE SEQUENCE [LARGE SCALE GENOMIC DNA]</scope>
    <source>
        <strain evidence="3">LSX21</strain>
        <tissue evidence="3">Leaf</tissue>
    </source>
</reference>
<dbReference type="GO" id="GO:0080019">
    <property type="term" value="F:alcohol-forming very long-chain fatty acyl-CoA reductase activity"/>
    <property type="evidence" value="ECO:0007669"/>
    <property type="project" value="InterPro"/>
</dbReference>
<gene>
    <name evidence="3" type="ORF">RJ641_016371</name>
</gene>
<evidence type="ECO:0000313" key="4">
    <source>
        <dbReference type="Proteomes" id="UP001370490"/>
    </source>
</evidence>
<name>A0AAN8UPF4_9MAGN</name>
<feature type="domain" description="Thioester reductase (TE)" evidence="2">
    <location>
        <begin position="45"/>
        <end position="149"/>
    </location>
</feature>
<dbReference type="PANTHER" id="PTHR11011">
    <property type="entry name" value="MALE STERILITY PROTEIN 2-RELATED"/>
    <property type="match status" value="1"/>
</dbReference>
<evidence type="ECO:0000313" key="3">
    <source>
        <dbReference type="EMBL" id="KAK6917949.1"/>
    </source>
</evidence>
<keyword evidence="1" id="KW-0521">NADP</keyword>
<dbReference type="GO" id="GO:0010345">
    <property type="term" value="P:suberin biosynthetic process"/>
    <property type="evidence" value="ECO:0007669"/>
    <property type="project" value="TreeGrafter"/>
</dbReference>
<protein>
    <recommendedName>
        <fullName evidence="1">Fatty acyl-CoA reductase</fullName>
        <ecNumber evidence="1">1.2.1.84</ecNumber>
    </recommendedName>
</protein>
<sequence>MKYFSQALKSLSSPVSKRNSSFVFNHAVRLLFFVLLRLQSVLLHSVLIEKILRTVPDAGKIFLLIRAKNKEAAMERSMVEIINSELFKCLQQAHGRSYQALMLSKLVPVVGNVCDSNLGLDEDLANVPRKEVKVIINSTANTTFDKRQESFHFLH</sequence>
<keyword evidence="1" id="KW-0444">Lipid biosynthesis</keyword>
<dbReference type="AlphaFoldDB" id="A0AAN8UPF4"/>
<evidence type="ECO:0000259" key="2">
    <source>
        <dbReference type="Pfam" id="PF07993"/>
    </source>
</evidence>
<dbReference type="InterPro" id="IPR026055">
    <property type="entry name" value="FAR"/>
</dbReference>
<dbReference type="PANTHER" id="PTHR11011:SF45">
    <property type="entry name" value="FATTY ACYL-COA REDUCTASE CG8306-RELATED"/>
    <property type="match status" value="1"/>
</dbReference>
<dbReference type="InterPro" id="IPR013120">
    <property type="entry name" value="FAR_NAD-bd"/>
</dbReference>
<keyword evidence="1" id="KW-0443">Lipid metabolism</keyword>
<dbReference type="Proteomes" id="UP001370490">
    <property type="component" value="Unassembled WGS sequence"/>
</dbReference>
<keyword evidence="1" id="KW-0560">Oxidoreductase</keyword>
<dbReference type="GO" id="GO:0102965">
    <property type="term" value="F:alcohol-forming long-chain fatty acyl-CoA reductase activity"/>
    <property type="evidence" value="ECO:0007669"/>
    <property type="project" value="UniProtKB-EC"/>
</dbReference>
<organism evidence="3 4">
    <name type="scientific">Dillenia turbinata</name>
    <dbReference type="NCBI Taxonomy" id="194707"/>
    <lineage>
        <taxon>Eukaryota</taxon>
        <taxon>Viridiplantae</taxon>
        <taxon>Streptophyta</taxon>
        <taxon>Embryophyta</taxon>
        <taxon>Tracheophyta</taxon>
        <taxon>Spermatophyta</taxon>
        <taxon>Magnoliopsida</taxon>
        <taxon>eudicotyledons</taxon>
        <taxon>Gunneridae</taxon>
        <taxon>Pentapetalae</taxon>
        <taxon>Dilleniales</taxon>
        <taxon>Dilleniaceae</taxon>
        <taxon>Dillenia</taxon>
    </lineage>
</organism>
<accession>A0AAN8UPF4</accession>
<evidence type="ECO:0000256" key="1">
    <source>
        <dbReference type="RuleBase" id="RU363097"/>
    </source>
</evidence>
<proteinExistence type="inferred from homology"/>
<keyword evidence="4" id="KW-1185">Reference proteome</keyword>